<sequence>QCQDHLSQNNISQLLTESTSSNDDVSQLQTESTSSGDDISQVPNDFNDFNELSESTRSPASESYDLGNLMVNNPWRTSQTYMTQEYSNNTRLIKDIMFEGLQLLQQVNLLDAQSPASSVRPWADSQHLTSSLMDINTQENISMAEGEKVGLY</sequence>
<gene>
    <name evidence="2" type="ORF">DERYTH_LOCUS16832</name>
</gene>
<dbReference type="EMBL" id="CAJVPY010015178">
    <property type="protein sequence ID" value="CAG8750357.1"/>
    <property type="molecule type" value="Genomic_DNA"/>
</dbReference>
<name>A0A9N9NNX0_9GLOM</name>
<evidence type="ECO:0000256" key="1">
    <source>
        <dbReference type="SAM" id="MobiDB-lite"/>
    </source>
</evidence>
<dbReference type="AlphaFoldDB" id="A0A9N9NNX0"/>
<accession>A0A9N9NNX0</accession>
<dbReference type="Proteomes" id="UP000789405">
    <property type="component" value="Unassembled WGS sequence"/>
</dbReference>
<comment type="caution">
    <text evidence="2">The sequence shown here is derived from an EMBL/GenBank/DDBJ whole genome shotgun (WGS) entry which is preliminary data.</text>
</comment>
<evidence type="ECO:0000313" key="3">
    <source>
        <dbReference type="Proteomes" id="UP000789405"/>
    </source>
</evidence>
<evidence type="ECO:0000313" key="2">
    <source>
        <dbReference type="EMBL" id="CAG8750357.1"/>
    </source>
</evidence>
<feature type="compositionally biased region" description="Polar residues" evidence="1">
    <location>
        <begin position="1"/>
        <end position="44"/>
    </location>
</feature>
<reference evidence="2" key="1">
    <citation type="submission" date="2021-06" db="EMBL/GenBank/DDBJ databases">
        <authorList>
            <person name="Kallberg Y."/>
            <person name="Tangrot J."/>
            <person name="Rosling A."/>
        </authorList>
    </citation>
    <scope>NUCLEOTIDE SEQUENCE</scope>
    <source>
        <strain evidence="2">MA453B</strain>
    </source>
</reference>
<protein>
    <submittedName>
        <fullName evidence="2">3963_t:CDS:1</fullName>
    </submittedName>
</protein>
<feature type="region of interest" description="Disordered" evidence="1">
    <location>
        <begin position="1"/>
        <end position="65"/>
    </location>
</feature>
<keyword evidence="3" id="KW-1185">Reference proteome</keyword>
<feature type="non-terminal residue" evidence="2">
    <location>
        <position position="1"/>
    </location>
</feature>
<dbReference type="OrthoDB" id="10391283at2759"/>
<organism evidence="2 3">
    <name type="scientific">Dentiscutata erythropus</name>
    <dbReference type="NCBI Taxonomy" id="1348616"/>
    <lineage>
        <taxon>Eukaryota</taxon>
        <taxon>Fungi</taxon>
        <taxon>Fungi incertae sedis</taxon>
        <taxon>Mucoromycota</taxon>
        <taxon>Glomeromycotina</taxon>
        <taxon>Glomeromycetes</taxon>
        <taxon>Diversisporales</taxon>
        <taxon>Gigasporaceae</taxon>
        <taxon>Dentiscutata</taxon>
    </lineage>
</organism>
<feature type="compositionally biased region" description="Polar residues" evidence="1">
    <location>
        <begin position="50"/>
        <end position="61"/>
    </location>
</feature>
<proteinExistence type="predicted"/>